<dbReference type="AlphaFoldDB" id="A0A0U0U6Z2"/>
<reference evidence="3 4" key="1">
    <citation type="submission" date="2015-03" db="EMBL/GenBank/DDBJ databases">
        <authorList>
            <consortium name="Pathogen Informatics"/>
        </authorList>
    </citation>
    <scope>NUCLEOTIDE SEQUENCE [LARGE SCALE GENOMIC DNA]</scope>
    <source>
        <strain evidence="3">K00500041</strain>
        <strain evidence="4">N09902308</strain>
    </source>
</reference>
<sequence length="150" mass="16116">MTIASPSTTSPSTGIATCSWTTTSSPICTVSIGTWISVAASEPAEGSVRRTQAVSWLPRSSSEMARRVRRSVRSCRYSPMLSNHRTVSATTFSRRMRLATVAAETRASVPAFPERSERSAPRRNGYPVKMVTPVATVRPVVPSSGGRANT</sequence>
<reference evidence="2" key="2">
    <citation type="submission" date="2015-03" db="EMBL/GenBank/DDBJ databases">
        <authorList>
            <consortium name="Pathogen Informatics"/>
            <person name="Murphy D."/>
        </authorList>
    </citation>
    <scope>NUCLEOTIDE SEQUENCE</scope>
    <source>
        <strain evidence="2">N09902308</strain>
    </source>
</reference>
<reference evidence="1" key="3">
    <citation type="submission" date="2015-03" db="EMBL/GenBank/DDBJ databases">
        <authorList>
            <person name="Murphy D."/>
        </authorList>
    </citation>
    <scope>NUCLEOTIDE SEQUENCE [LARGE SCALE GENOMIC DNA]</scope>
    <source>
        <strain evidence="1">K00500041</strain>
    </source>
</reference>
<evidence type="ECO:0000313" key="2">
    <source>
        <dbReference type="EMBL" id="COY47927.1"/>
    </source>
</evidence>
<name>A0A0U0U6Z2_MYCTX</name>
<proteinExistence type="predicted"/>
<gene>
    <name evidence="1" type="ORF">ERS007703_03615</name>
    <name evidence="2" type="ORF">ERS007739_02672</name>
</gene>
<evidence type="ECO:0000313" key="3">
    <source>
        <dbReference type="Proteomes" id="UP000038802"/>
    </source>
</evidence>
<dbReference type="EMBL" id="CSAE01000512">
    <property type="protein sequence ID" value="COW41900.1"/>
    <property type="molecule type" value="Genomic_DNA"/>
</dbReference>
<dbReference type="Proteomes" id="UP000038802">
    <property type="component" value="Unassembled WGS sequence"/>
</dbReference>
<evidence type="ECO:0000313" key="1">
    <source>
        <dbReference type="EMBL" id="COW41900.1"/>
    </source>
</evidence>
<dbReference type="EMBL" id="CSBK01001254">
    <property type="protein sequence ID" value="COY47927.1"/>
    <property type="molecule type" value="Genomic_DNA"/>
</dbReference>
<evidence type="ECO:0000313" key="4">
    <source>
        <dbReference type="Proteomes" id="UP000039021"/>
    </source>
</evidence>
<dbReference type="Proteomes" id="UP000039021">
    <property type="component" value="Unassembled WGS sequence"/>
</dbReference>
<organism evidence="1 3">
    <name type="scientific">Mycobacterium tuberculosis</name>
    <dbReference type="NCBI Taxonomy" id="1773"/>
    <lineage>
        <taxon>Bacteria</taxon>
        <taxon>Bacillati</taxon>
        <taxon>Actinomycetota</taxon>
        <taxon>Actinomycetes</taxon>
        <taxon>Mycobacteriales</taxon>
        <taxon>Mycobacteriaceae</taxon>
        <taxon>Mycobacterium</taxon>
        <taxon>Mycobacterium tuberculosis complex</taxon>
    </lineage>
</organism>
<accession>A0A0U0U6Z2</accession>
<protein>
    <submittedName>
        <fullName evidence="1">Uncharacterized protein</fullName>
    </submittedName>
</protein>